<reference evidence="1 3" key="1">
    <citation type="journal article" date="2017" name="Nature">
        <title>The sunflower genome provides insights into oil metabolism, flowering and Asterid evolution.</title>
        <authorList>
            <person name="Badouin H."/>
            <person name="Gouzy J."/>
            <person name="Grassa C.J."/>
            <person name="Murat F."/>
            <person name="Staton S.E."/>
            <person name="Cottret L."/>
            <person name="Lelandais-Briere C."/>
            <person name="Owens G.L."/>
            <person name="Carrere S."/>
            <person name="Mayjonade B."/>
            <person name="Legrand L."/>
            <person name="Gill N."/>
            <person name="Kane N.C."/>
            <person name="Bowers J.E."/>
            <person name="Hubner S."/>
            <person name="Bellec A."/>
            <person name="Berard A."/>
            <person name="Berges H."/>
            <person name="Blanchet N."/>
            <person name="Boniface M.C."/>
            <person name="Brunel D."/>
            <person name="Catrice O."/>
            <person name="Chaidir N."/>
            <person name="Claudel C."/>
            <person name="Donnadieu C."/>
            <person name="Faraut T."/>
            <person name="Fievet G."/>
            <person name="Helmstetter N."/>
            <person name="King M."/>
            <person name="Knapp S.J."/>
            <person name="Lai Z."/>
            <person name="Le Paslier M.C."/>
            <person name="Lippi Y."/>
            <person name="Lorenzon L."/>
            <person name="Mandel J.R."/>
            <person name="Marage G."/>
            <person name="Marchand G."/>
            <person name="Marquand E."/>
            <person name="Bret-Mestries E."/>
            <person name="Morien E."/>
            <person name="Nambeesan S."/>
            <person name="Nguyen T."/>
            <person name="Pegot-Espagnet P."/>
            <person name="Pouilly N."/>
            <person name="Raftis F."/>
            <person name="Sallet E."/>
            <person name="Schiex T."/>
            <person name="Thomas J."/>
            <person name="Vandecasteele C."/>
            <person name="Vares D."/>
            <person name="Vear F."/>
            <person name="Vautrin S."/>
            <person name="Crespi M."/>
            <person name="Mangin B."/>
            <person name="Burke J.M."/>
            <person name="Salse J."/>
            <person name="Munos S."/>
            <person name="Vincourt P."/>
            <person name="Rieseberg L.H."/>
            <person name="Langlade N.B."/>
        </authorList>
    </citation>
    <scope>NUCLEOTIDE SEQUENCE [LARGE SCALE GENOMIC DNA]</scope>
    <source>
        <strain evidence="3">cv. SF193</strain>
        <tissue evidence="1">Leaves</tissue>
    </source>
</reference>
<accession>A0A251SQA1</accession>
<keyword evidence="3" id="KW-1185">Reference proteome</keyword>
<evidence type="ECO:0000313" key="1">
    <source>
        <dbReference type="EMBL" id="KAF5772779.1"/>
    </source>
</evidence>
<dbReference type="EMBL" id="CM007902">
    <property type="protein sequence ID" value="OTG01017.1"/>
    <property type="molecule type" value="Genomic_DNA"/>
</dbReference>
<dbReference type="STRING" id="4232.A0A251SQA1"/>
<dbReference type="PANTHER" id="PTHR24121:SF21">
    <property type="entry name" value="ANKYRIN REPEAT FAMILY PROTEIN"/>
    <property type="match status" value="1"/>
</dbReference>
<dbReference type="Gene3D" id="1.25.40.20">
    <property type="entry name" value="Ankyrin repeat-containing domain"/>
    <property type="match status" value="1"/>
</dbReference>
<dbReference type="Proteomes" id="UP000215914">
    <property type="component" value="Chromosome 13"/>
</dbReference>
<dbReference type="Pfam" id="PF12796">
    <property type="entry name" value="Ank_2"/>
    <property type="match status" value="1"/>
</dbReference>
<reference evidence="1" key="3">
    <citation type="submission" date="2020-06" db="EMBL/GenBank/DDBJ databases">
        <title>Helianthus annuus Genome sequencing and assembly Release 2.</title>
        <authorList>
            <person name="Gouzy J."/>
            <person name="Langlade N."/>
            <person name="Munos S."/>
        </authorList>
    </citation>
    <scope>NUCLEOTIDE SEQUENCE</scope>
    <source>
        <tissue evidence="1">Leaves</tissue>
    </source>
</reference>
<dbReference type="AlphaFoldDB" id="A0A251SQA1"/>
<evidence type="ECO:0000313" key="2">
    <source>
        <dbReference type="EMBL" id="OTG01017.1"/>
    </source>
</evidence>
<name>A0A251SQA1_HELAN</name>
<dbReference type="PANTHER" id="PTHR24121">
    <property type="entry name" value="NO MECHANORECEPTOR POTENTIAL C, ISOFORM D-RELATED"/>
    <property type="match status" value="1"/>
</dbReference>
<proteinExistence type="predicted"/>
<organism evidence="2 3">
    <name type="scientific">Helianthus annuus</name>
    <name type="common">Common sunflower</name>
    <dbReference type="NCBI Taxonomy" id="4232"/>
    <lineage>
        <taxon>Eukaryota</taxon>
        <taxon>Viridiplantae</taxon>
        <taxon>Streptophyta</taxon>
        <taxon>Embryophyta</taxon>
        <taxon>Tracheophyta</taxon>
        <taxon>Spermatophyta</taxon>
        <taxon>Magnoliopsida</taxon>
        <taxon>eudicotyledons</taxon>
        <taxon>Gunneridae</taxon>
        <taxon>Pentapetalae</taxon>
        <taxon>asterids</taxon>
        <taxon>campanulids</taxon>
        <taxon>Asterales</taxon>
        <taxon>Asteraceae</taxon>
        <taxon>Asteroideae</taxon>
        <taxon>Heliantheae alliance</taxon>
        <taxon>Heliantheae</taxon>
        <taxon>Helianthus</taxon>
    </lineage>
</organism>
<evidence type="ECO:0000313" key="3">
    <source>
        <dbReference type="Proteomes" id="UP000215914"/>
    </source>
</evidence>
<dbReference type="SUPFAM" id="SSF48403">
    <property type="entry name" value="Ankyrin repeat"/>
    <property type="match status" value="1"/>
</dbReference>
<protein>
    <submittedName>
        <fullName evidence="1 2">Ankyrin repeat-containing domain-containing protein</fullName>
    </submittedName>
</protein>
<dbReference type="InterPro" id="IPR036770">
    <property type="entry name" value="Ankyrin_rpt-contain_sf"/>
</dbReference>
<reference evidence="2" key="2">
    <citation type="submission" date="2017-02" db="EMBL/GenBank/DDBJ databases">
        <title>Sunflower complete genome.</title>
        <authorList>
            <person name="Langlade N."/>
            <person name="Munos S."/>
        </authorList>
    </citation>
    <scope>NUCLEOTIDE SEQUENCE [LARGE SCALE GENOMIC DNA]</scope>
    <source>
        <tissue evidence="2">Leaves</tissue>
    </source>
</reference>
<dbReference type="InterPro" id="IPR002110">
    <property type="entry name" value="Ankyrin_rpt"/>
</dbReference>
<sequence>MTLGFLNPYNCVCINHPDYKKTSKPNYLENLSRSTGILFLDLTVFNMSNTTRRAINFQDLISFYDKREEEIKRMLRERNLPTYDLTADDEGSREHYFNICVPLYEASIRCDWKALNAIFQKHPSMGLERCSITENGETALHVAASVKRSSKQEEKFVKNLVVKMRGEDLILDNKDFNTALYLAAAAGNIEIVRIIVEKNKRSRTIPGSTAQLMPLYVAALFGNYQVVKYLYDGSKGLQHEYWNDENKGSLLEKCVEADMFDIALDMVERDPSLGSGGVLENLARKPDAFADTKSNVIKRYFNSVVGAYENESEALQLLKRIWKHII</sequence>
<dbReference type="Gramene" id="mRNA:HanXRQr2_Chr13g0581221">
    <property type="protein sequence ID" value="mRNA:HanXRQr2_Chr13g0581221"/>
    <property type="gene ID" value="HanXRQr2_Chr13g0581221"/>
</dbReference>
<dbReference type="InParanoid" id="A0A251SQA1"/>
<dbReference type="EMBL" id="MNCJ02000328">
    <property type="protein sequence ID" value="KAF5772779.1"/>
    <property type="molecule type" value="Genomic_DNA"/>
</dbReference>
<gene>
    <name evidence="2" type="ORF">HannXRQ_Chr13g0397451</name>
    <name evidence="1" type="ORF">HanXRQr2_Chr13g0581221</name>
</gene>
<dbReference type="SMART" id="SM00248">
    <property type="entry name" value="ANK"/>
    <property type="match status" value="3"/>
</dbReference>